<reference evidence="5" key="1">
    <citation type="submission" date="2020-01" db="EMBL/GenBank/DDBJ databases">
        <title>Viral genomes from wild and zoo birds in China.</title>
        <authorList>
            <person name="Zhao M."/>
            <person name="Shan L.T."/>
            <person name="Yang X.S."/>
            <person name="Zhang W."/>
        </authorList>
    </citation>
    <scope>NUCLEOTIDE SEQUENCE</scope>
    <source>
        <strain evidence="5">Tom152shi1</strain>
    </source>
</reference>
<feature type="compositionally biased region" description="Polar residues" evidence="3">
    <location>
        <begin position="19"/>
        <end position="31"/>
    </location>
</feature>
<dbReference type="Gene3D" id="2.40.510.10">
    <property type="entry name" value="Positive stranded ssRNA viruses"/>
    <property type="match status" value="1"/>
</dbReference>
<proteinExistence type="predicted"/>
<dbReference type="SUPFAM" id="SSF88633">
    <property type="entry name" value="Positive stranded ssRNA viruses"/>
    <property type="match status" value="1"/>
</dbReference>
<evidence type="ECO:0000259" key="4">
    <source>
        <dbReference type="Pfam" id="PF00915"/>
    </source>
</evidence>
<feature type="domain" description="Calicivirus coat protein" evidence="4">
    <location>
        <begin position="37"/>
        <end position="255"/>
    </location>
</feature>
<evidence type="ECO:0000256" key="3">
    <source>
        <dbReference type="SAM" id="MobiDB-lite"/>
    </source>
</evidence>
<evidence type="ECO:0000256" key="1">
    <source>
        <dbReference type="ARBA" id="ARBA00004328"/>
    </source>
</evidence>
<dbReference type="EMBL" id="MN918687">
    <property type="protein sequence ID" value="QJI53576.1"/>
    <property type="molecule type" value="Genomic_RNA"/>
</dbReference>
<sequence length="527" mass="58562">MSQSHIPQPNAVGAPSEEVLSTDSAQRSPTVSGIGVPGPSPIEAPTHVGAHNAIDPTLYVQQIFCATFPWTTKDQPGKLLFKMRVTPREINKIMALLSRIYNSWSGGFEFMVKVAGTGFHAGALTLVRFPPNIDPDVYSGTKDWSAFEWVLFDPKMLEVASITIRDQRPTNYHYVVPENETPSSWDIAGYLGVFVDMSLNTSSSGSQSIQVQLWARPAPDFQFLQLIIPQDVPSRDTALIPAEIASALDFSKAAHNVTTCASFPYTPDKVIIAPQSVKTVSHGIFNTFQLDGTSNSKYQIYNEFRPPGFQFTGLIGDNSISFPAGYWDTTPPKGSAALMFNSSGVTGAFNFKEAINDDWSGSVDAWHESDFPKNTYTEVYVRETSALHFYSNDNSYSAKTDKESFIKFQAVYNSNLTTIQTSEMARVFQSGAYAKWIPNGMCALFTMIDTSENLPIAFCKLYKEGFLTTSASSDQNEYPITNIRFVFSNFIQRTDALPTNPDYATRKMILDLKYRALSKRSSRKHKQ</sequence>
<accession>A0A6M3YU16</accession>
<keyword evidence="2" id="KW-0946">Virion</keyword>
<protein>
    <recommendedName>
        <fullName evidence="4">Calicivirus coat protein domain-containing protein</fullName>
    </recommendedName>
</protein>
<dbReference type="Gene3D" id="2.60.120.20">
    <property type="match status" value="1"/>
</dbReference>
<evidence type="ECO:0000256" key="2">
    <source>
        <dbReference type="ARBA" id="ARBA00022844"/>
    </source>
</evidence>
<name>A0A6M3YU16_9VIRU</name>
<evidence type="ECO:0000313" key="5">
    <source>
        <dbReference type="EMBL" id="QJI53576.1"/>
    </source>
</evidence>
<comment type="subcellular location">
    <subcellularLocation>
        <location evidence="1">Virion</location>
    </subcellularLocation>
</comment>
<dbReference type="InterPro" id="IPR029053">
    <property type="entry name" value="Viral_coat"/>
</dbReference>
<dbReference type="GO" id="GO:0044423">
    <property type="term" value="C:virion component"/>
    <property type="evidence" value="ECO:0007669"/>
    <property type="project" value="UniProtKB-KW"/>
</dbReference>
<dbReference type="Pfam" id="PF00915">
    <property type="entry name" value="Calici_coat"/>
    <property type="match status" value="1"/>
</dbReference>
<dbReference type="GO" id="GO:0030430">
    <property type="term" value="C:host cell cytoplasm"/>
    <property type="evidence" value="ECO:0007669"/>
    <property type="project" value="UniProtKB-SubCell"/>
</dbReference>
<feature type="region of interest" description="Disordered" evidence="3">
    <location>
        <begin position="1"/>
        <end position="47"/>
    </location>
</feature>
<dbReference type="InterPro" id="IPR004005">
    <property type="entry name" value="Calicivirus_coat"/>
</dbReference>
<organism evidence="5">
    <name type="scientific">Picornavirales sp</name>
    <dbReference type="NCBI Taxonomy" id="1955153"/>
    <lineage>
        <taxon>Viruses</taxon>
        <taxon>Riboviria</taxon>
        <taxon>Orthornavirae</taxon>
        <taxon>Pisuviricota</taxon>
        <taxon>Pisoniviricetes</taxon>
        <taxon>Picornavirales</taxon>
    </lineage>
</organism>